<gene>
    <name evidence="7" type="ORF">APHIGO_LOCUS444</name>
</gene>
<dbReference type="InterPro" id="IPR052224">
    <property type="entry name" value="THAP_domain_protein"/>
</dbReference>
<keyword evidence="4 5" id="KW-0238">DNA-binding</keyword>
<dbReference type="GO" id="GO:0003677">
    <property type="term" value="F:DNA binding"/>
    <property type="evidence" value="ECO:0007669"/>
    <property type="project" value="UniProtKB-UniRule"/>
</dbReference>
<evidence type="ECO:0000256" key="1">
    <source>
        <dbReference type="ARBA" id="ARBA00022723"/>
    </source>
</evidence>
<keyword evidence="8" id="KW-1185">Reference proteome</keyword>
<dbReference type="PANTHER" id="PTHR46927">
    <property type="entry name" value="AGAP005574-PA"/>
    <property type="match status" value="1"/>
</dbReference>
<dbReference type="InterPro" id="IPR038441">
    <property type="entry name" value="THAP_Znf_sf"/>
</dbReference>
<reference evidence="7" key="2">
    <citation type="submission" date="2022-10" db="EMBL/GenBank/DDBJ databases">
        <authorList>
            <consortium name="ENA_rothamsted_submissions"/>
            <consortium name="culmorum"/>
            <person name="King R."/>
        </authorList>
    </citation>
    <scope>NUCLEOTIDE SEQUENCE</scope>
</reference>
<evidence type="ECO:0000313" key="8">
    <source>
        <dbReference type="Proteomes" id="UP001154329"/>
    </source>
</evidence>
<evidence type="ECO:0000256" key="5">
    <source>
        <dbReference type="PROSITE-ProRule" id="PRU00309"/>
    </source>
</evidence>
<dbReference type="InterPro" id="IPR006612">
    <property type="entry name" value="THAP_Znf"/>
</dbReference>
<dbReference type="PROSITE" id="PS50950">
    <property type="entry name" value="ZF_THAP"/>
    <property type="match status" value="1"/>
</dbReference>
<keyword evidence="1" id="KW-0479">Metal-binding</keyword>
<protein>
    <recommendedName>
        <fullName evidence="6">THAP-type domain-containing protein</fullName>
    </recommendedName>
</protein>
<dbReference type="AlphaFoldDB" id="A0A9P0IJ42"/>
<dbReference type="PANTHER" id="PTHR46927:SF3">
    <property type="entry name" value="THAP-TYPE DOMAIN-CONTAINING PROTEIN"/>
    <property type="match status" value="1"/>
</dbReference>
<evidence type="ECO:0000313" key="7">
    <source>
        <dbReference type="EMBL" id="CAH1708490.1"/>
    </source>
</evidence>
<dbReference type="SMART" id="SM00692">
    <property type="entry name" value="DM3"/>
    <property type="match status" value="1"/>
</dbReference>
<evidence type="ECO:0000256" key="2">
    <source>
        <dbReference type="ARBA" id="ARBA00022771"/>
    </source>
</evidence>
<dbReference type="Gene3D" id="6.20.210.20">
    <property type="entry name" value="THAP domain"/>
    <property type="match status" value="1"/>
</dbReference>
<accession>A0A9P0IJ42</accession>
<name>A0A9P0IJ42_APHGO</name>
<proteinExistence type="predicted"/>
<keyword evidence="2 5" id="KW-0863">Zinc-finger</keyword>
<evidence type="ECO:0000256" key="4">
    <source>
        <dbReference type="ARBA" id="ARBA00023125"/>
    </source>
</evidence>
<dbReference type="SMART" id="SM00980">
    <property type="entry name" value="THAP"/>
    <property type="match status" value="1"/>
</dbReference>
<dbReference type="Pfam" id="PF05485">
    <property type="entry name" value="THAP"/>
    <property type="match status" value="1"/>
</dbReference>
<dbReference type="EMBL" id="OU899034">
    <property type="protein sequence ID" value="CAH1708490.1"/>
    <property type="molecule type" value="Genomic_DNA"/>
</dbReference>
<reference evidence="7" key="1">
    <citation type="submission" date="2022-02" db="EMBL/GenBank/DDBJ databases">
        <authorList>
            <person name="King R."/>
        </authorList>
    </citation>
    <scope>NUCLEOTIDE SEQUENCE</scope>
</reference>
<organism evidence="7 8">
    <name type="scientific">Aphis gossypii</name>
    <name type="common">Cotton aphid</name>
    <dbReference type="NCBI Taxonomy" id="80765"/>
    <lineage>
        <taxon>Eukaryota</taxon>
        <taxon>Metazoa</taxon>
        <taxon>Ecdysozoa</taxon>
        <taxon>Arthropoda</taxon>
        <taxon>Hexapoda</taxon>
        <taxon>Insecta</taxon>
        <taxon>Pterygota</taxon>
        <taxon>Neoptera</taxon>
        <taxon>Paraneoptera</taxon>
        <taxon>Hemiptera</taxon>
        <taxon>Sternorrhyncha</taxon>
        <taxon>Aphidomorpha</taxon>
        <taxon>Aphidoidea</taxon>
        <taxon>Aphididae</taxon>
        <taxon>Aphidini</taxon>
        <taxon>Aphis</taxon>
        <taxon>Aphis</taxon>
    </lineage>
</organism>
<sequence length="221" mass="25335">MGKCLLCNRSYQTIKHAQSKISFHSFPVNPDLRKKWIKKCGLEDEDILIKSSHKICSLHFTEDSYLPMFPKSKRLKPTAVPSFFMNSSSISVNDSNTSTLSSPVFSNNISMPTKIVHNSSTSSINTIYNPADESKSLSFCRPPTRKKLNFHPRYIGDCTEKDFSTPIRRKNNLIFVKNQYLLQTKKIKCLLQQSSNLKKKVLSLKSLLNELQHKYKIVENS</sequence>
<dbReference type="GO" id="GO:0008270">
    <property type="term" value="F:zinc ion binding"/>
    <property type="evidence" value="ECO:0007669"/>
    <property type="project" value="UniProtKB-KW"/>
</dbReference>
<keyword evidence="3" id="KW-0862">Zinc</keyword>
<evidence type="ECO:0000256" key="3">
    <source>
        <dbReference type="ARBA" id="ARBA00022833"/>
    </source>
</evidence>
<dbReference type="SUPFAM" id="SSF57716">
    <property type="entry name" value="Glucocorticoid receptor-like (DNA-binding domain)"/>
    <property type="match status" value="1"/>
</dbReference>
<dbReference type="Proteomes" id="UP001154329">
    <property type="component" value="Chromosome 1"/>
</dbReference>
<feature type="domain" description="THAP-type" evidence="6">
    <location>
        <begin position="1"/>
        <end position="84"/>
    </location>
</feature>
<evidence type="ECO:0000259" key="6">
    <source>
        <dbReference type="PROSITE" id="PS50950"/>
    </source>
</evidence>